<accession>A0A5C3N1K5</accession>
<evidence type="ECO:0000256" key="1">
    <source>
        <dbReference type="SAM" id="Phobius"/>
    </source>
</evidence>
<dbReference type="Proteomes" id="UP000305948">
    <property type="component" value="Unassembled WGS sequence"/>
</dbReference>
<proteinExistence type="predicted"/>
<gene>
    <name evidence="2" type="ORF">OE88DRAFT_293787</name>
</gene>
<keyword evidence="1" id="KW-0472">Membrane</keyword>
<keyword evidence="3" id="KW-1185">Reference proteome</keyword>
<keyword evidence="1" id="KW-0812">Transmembrane</keyword>
<evidence type="ECO:0000313" key="2">
    <source>
        <dbReference type="EMBL" id="TFK49928.1"/>
    </source>
</evidence>
<dbReference type="OrthoDB" id="3059868at2759"/>
<dbReference type="AlphaFoldDB" id="A0A5C3N1K5"/>
<feature type="transmembrane region" description="Helical" evidence="1">
    <location>
        <begin position="36"/>
        <end position="56"/>
    </location>
</feature>
<keyword evidence="1" id="KW-1133">Transmembrane helix</keyword>
<reference evidence="2 3" key="1">
    <citation type="journal article" date="2019" name="Nat. Ecol. Evol.">
        <title>Megaphylogeny resolves global patterns of mushroom evolution.</title>
        <authorList>
            <person name="Varga T."/>
            <person name="Krizsan K."/>
            <person name="Foldi C."/>
            <person name="Dima B."/>
            <person name="Sanchez-Garcia M."/>
            <person name="Sanchez-Ramirez S."/>
            <person name="Szollosi G.J."/>
            <person name="Szarkandi J.G."/>
            <person name="Papp V."/>
            <person name="Albert L."/>
            <person name="Andreopoulos W."/>
            <person name="Angelini C."/>
            <person name="Antonin V."/>
            <person name="Barry K.W."/>
            <person name="Bougher N.L."/>
            <person name="Buchanan P."/>
            <person name="Buyck B."/>
            <person name="Bense V."/>
            <person name="Catcheside P."/>
            <person name="Chovatia M."/>
            <person name="Cooper J."/>
            <person name="Damon W."/>
            <person name="Desjardin D."/>
            <person name="Finy P."/>
            <person name="Geml J."/>
            <person name="Haridas S."/>
            <person name="Hughes K."/>
            <person name="Justo A."/>
            <person name="Karasinski D."/>
            <person name="Kautmanova I."/>
            <person name="Kiss B."/>
            <person name="Kocsube S."/>
            <person name="Kotiranta H."/>
            <person name="LaButti K.M."/>
            <person name="Lechner B.E."/>
            <person name="Liimatainen K."/>
            <person name="Lipzen A."/>
            <person name="Lukacs Z."/>
            <person name="Mihaltcheva S."/>
            <person name="Morgado L.N."/>
            <person name="Niskanen T."/>
            <person name="Noordeloos M.E."/>
            <person name="Ohm R.A."/>
            <person name="Ortiz-Santana B."/>
            <person name="Ovrebo C."/>
            <person name="Racz N."/>
            <person name="Riley R."/>
            <person name="Savchenko A."/>
            <person name="Shiryaev A."/>
            <person name="Soop K."/>
            <person name="Spirin V."/>
            <person name="Szebenyi C."/>
            <person name="Tomsovsky M."/>
            <person name="Tulloss R.E."/>
            <person name="Uehling J."/>
            <person name="Grigoriev I.V."/>
            <person name="Vagvolgyi C."/>
            <person name="Papp T."/>
            <person name="Martin F.M."/>
            <person name="Miettinen O."/>
            <person name="Hibbett D.S."/>
            <person name="Nagy L.G."/>
        </authorList>
    </citation>
    <scope>NUCLEOTIDE SEQUENCE [LARGE SCALE GENOMIC DNA]</scope>
    <source>
        <strain evidence="2 3">OMC1185</strain>
    </source>
</reference>
<evidence type="ECO:0000313" key="3">
    <source>
        <dbReference type="Proteomes" id="UP000305948"/>
    </source>
</evidence>
<name>A0A5C3N1K5_9AGAM</name>
<protein>
    <submittedName>
        <fullName evidence="2">Uncharacterized protein</fullName>
    </submittedName>
</protein>
<organism evidence="2 3">
    <name type="scientific">Heliocybe sulcata</name>
    <dbReference type="NCBI Taxonomy" id="5364"/>
    <lineage>
        <taxon>Eukaryota</taxon>
        <taxon>Fungi</taxon>
        <taxon>Dikarya</taxon>
        <taxon>Basidiomycota</taxon>
        <taxon>Agaricomycotina</taxon>
        <taxon>Agaricomycetes</taxon>
        <taxon>Gloeophyllales</taxon>
        <taxon>Gloeophyllaceae</taxon>
        <taxon>Heliocybe</taxon>
    </lineage>
</organism>
<sequence>MDGAAWRADTEDLVRFALSVYRRSRVSFALHLHERLVPLVVLLFSVFSIALLSAPLRRKTPVEGSKEAIHSALPALLRFICPSGRSVWPPSYAALAKRASKSKKKLFVLPVDLLLHDILLSNVELRNAPEVLPALFRAPLAVGHYQLSLQVSKGLRAAAVRWFLSSQMLNVFYQPAPLSARIFEPEKHLPPPTPSRHPSLELTLDSVRSAHVESWIRALKNTCEKGETVAIHFTTLNPSVHLWSKELVLCAVPFLPRRYQGKDKKRTSNAATRTSAPLATPVHRILELLTSGNSGLDVISLNNISADYLAGLNHHAQNVEDNRNLRTTMIDDIGLEGWREERLMFSWEAGLYAANLLTRWVIMLRK</sequence>
<dbReference type="EMBL" id="ML213514">
    <property type="protein sequence ID" value="TFK49928.1"/>
    <property type="molecule type" value="Genomic_DNA"/>
</dbReference>